<dbReference type="EMBL" id="FPBF01000005">
    <property type="protein sequence ID" value="SFU03382.1"/>
    <property type="molecule type" value="Genomic_DNA"/>
</dbReference>
<dbReference type="AlphaFoldDB" id="A0A1I7CVB3"/>
<proteinExistence type="predicted"/>
<protein>
    <recommendedName>
        <fullName evidence="5">AAA+ ATPase domain-containing protein</fullName>
    </recommendedName>
</protein>
<dbReference type="RefSeq" id="WP_091695815.1">
    <property type="nucleotide sequence ID" value="NZ_FPBF01000005.1"/>
</dbReference>
<feature type="domain" description="DUF4143" evidence="2">
    <location>
        <begin position="218"/>
        <end position="381"/>
    </location>
</feature>
<dbReference type="OrthoDB" id="9801840at2"/>
<dbReference type="InterPro" id="IPR027417">
    <property type="entry name" value="P-loop_NTPase"/>
</dbReference>
<dbReference type="SUPFAM" id="SSF52540">
    <property type="entry name" value="P-loop containing nucleoside triphosphate hydrolases"/>
    <property type="match status" value="1"/>
</dbReference>
<sequence length="454" mass="52538">MILRNSLSKLLKWKELESRKPLIIRGARQVGKTTLVREFSKDFSTYIELNLERDSERRLFELEGTEKILNAIFLSKNTSPKTGQTLLFIDEIQESPRAITQLRYFLEDSPDLFVIAAGSLLEFALSKIPSFPVGRVDYLYLHPLNFEEFLLAMGQLRALESLRDVPVPEYAHQILKEHFHQYALIGGMPALVSDFAQNKNVEALSSNYRKLWQAYKDDVEKYAKNETEKRIIRHVIDTAPFELDRIKFEGFGNSNYKSREVGEALRALDLARIIQLIYPTTSVKPPIVIDFKKRPRLQFLDTGLWNQAMGLQAQLIQVGDLDEVHKGRIVQHLVAQEINSTVEDYYSTSNFWVRQEKDSNSEVDLIFPFEKYLIPVEVKSGSKGTLRSLHQFMDRCEHPYAVRVYAGEFKIEPARTIAGTDFYLMNLPYYLGTQLEKYVRRFVNKYSSSELGPK</sequence>
<dbReference type="Pfam" id="PF13635">
    <property type="entry name" value="DUF4143"/>
    <property type="match status" value="1"/>
</dbReference>
<evidence type="ECO:0000259" key="1">
    <source>
        <dbReference type="Pfam" id="PF13173"/>
    </source>
</evidence>
<reference evidence="4" key="1">
    <citation type="submission" date="2016-10" db="EMBL/GenBank/DDBJ databases">
        <authorList>
            <person name="Varghese N."/>
            <person name="Submissions S."/>
        </authorList>
    </citation>
    <scope>NUCLEOTIDE SEQUENCE [LARGE SCALE GENOMIC DNA]</scope>
    <source>
        <strain evidence="4">DSM 23445</strain>
    </source>
</reference>
<dbReference type="STRING" id="305507.SAMN04489724_3483"/>
<dbReference type="InterPro" id="IPR025420">
    <property type="entry name" value="DUF4143"/>
</dbReference>
<evidence type="ECO:0008006" key="5">
    <source>
        <dbReference type="Google" id="ProtNLM"/>
    </source>
</evidence>
<name>A0A1I7CVB3_9BACT</name>
<dbReference type="CDD" id="cd00009">
    <property type="entry name" value="AAA"/>
    <property type="match status" value="1"/>
</dbReference>
<dbReference type="Pfam" id="PF13173">
    <property type="entry name" value="AAA_14"/>
    <property type="match status" value="1"/>
</dbReference>
<organism evidence="3 4">
    <name type="scientific">Algoriphagus locisalis</name>
    <dbReference type="NCBI Taxonomy" id="305507"/>
    <lineage>
        <taxon>Bacteria</taxon>
        <taxon>Pseudomonadati</taxon>
        <taxon>Bacteroidota</taxon>
        <taxon>Cytophagia</taxon>
        <taxon>Cytophagales</taxon>
        <taxon>Cyclobacteriaceae</taxon>
        <taxon>Algoriphagus</taxon>
    </lineage>
</organism>
<dbReference type="PANTHER" id="PTHR33295">
    <property type="entry name" value="ATPASE"/>
    <property type="match status" value="1"/>
</dbReference>
<evidence type="ECO:0000313" key="3">
    <source>
        <dbReference type="EMBL" id="SFU03382.1"/>
    </source>
</evidence>
<dbReference type="InterPro" id="IPR041682">
    <property type="entry name" value="AAA_14"/>
</dbReference>
<evidence type="ECO:0000259" key="2">
    <source>
        <dbReference type="Pfam" id="PF13635"/>
    </source>
</evidence>
<dbReference type="PANTHER" id="PTHR33295:SF7">
    <property type="entry name" value="ATPASE"/>
    <property type="match status" value="1"/>
</dbReference>
<keyword evidence="4" id="KW-1185">Reference proteome</keyword>
<gene>
    <name evidence="3" type="ORF">SAMN04489724_3483</name>
</gene>
<evidence type="ECO:0000313" key="4">
    <source>
        <dbReference type="Proteomes" id="UP000199673"/>
    </source>
</evidence>
<dbReference type="Proteomes" id="UP000199673">
    <property type="component" value="Unassembled WGS sequence"/>
</dbReference>
<accession>A0A1I7CVB3</accession>
<feature type="domain" description="AAA" evidence="1">
    <location>
        <begin position="19"/>
        <end position="150"/>
    </location>
</feature>
<dbReference type="Gene3D" id="3.40.50.300">
    <property type="entry name" value="P-loop containing nucleotide triphosphate hydrolases"/>
    <property type="match status" value="1"/>
</dbReference>